<dbReference type="STRING" id="1860102.ACCAA_130078"/>
<evidence type="ECO:0000313" key="2">
    <source>
        <dbReference type="Proteomes" id="UP000199169"/>
    </source>
</evidence>
<name>A0A1A8XHE0_9PROT</name>
<dbReference type="EMBL" id="FLQX01000035">
    <property type="protein sequence ID" value="SBT04111.1"/>
    <property type="molecule type" value="Genomic_DNA"/>
</dbReference>
<sequence length="72" mass="8157">MRLALTDTPAENRLGDRWSLLCLGAQIHLPWYGRSLAEEGEAVGRQGRHAWEFWTGSSPAVTRRPVRRSTPQ</sequence>
<accession>A0A1A8XHE0</accession>
<evidence type="ECO:0000313" key="1">
    <source>
        <dbReference type="EMBL" id="SBT04111.1"/>
    </source>
</evidence>
<reference evidence="1 2" key="1">
    <citation type="submission" date="2016-06" db="EMBL/GenBank/DDBJ databases">
        <authorList>
            <person name="Kjaerup R.B."/>
            <person name="Dalgaard T.S."/>
            <person name="Juul-Madsen H.R."/>
        </authorList>
    </citation>
    <scope>NUCLEOTIDE SEQUENCE [LARGE SCALE GENOMIC DNA]</scope>
    <source>
        <strain evidence="1">3</strain>
    </source>
</reference>
<proteinExistence type="predicted"/>
<gene>
    <name evidence="1" type="ORF">ACCAA_130078</name>
</gene>
<protein>
    <submittedName>
        <fullName evidence="1">Uncharacterized protein</fullName>
    </submittedName>
</protein>
<organism evidence="1 2">
    <name type="scientific">Candidatus Accumulibacter aalborgensis</name>
    <dbReference type="NCBI Taxonomy" id="1860102"/>
    <lineage>
        <taxon>Bacteria</taxon>
        <taxon>Pseudomonadati</taxon>
        <taxon>Pseudomonadota</taxon>
        <taxon>Betaproteobacteria</taxon>
        <taxon>Candidatus Accumulibacter</taxon>
    </lineage>
</organism>
<keyword evidence="2" id="KW-1185">Reference proteome</keyword>
<dbReference type="AlphaFoldDB" id="A0A1A8XHE0"/>
<dbReference type="Proteomes" id="UP000199169">
    <property type="component" value="Unassembled WGS sequence"/>
</dbReference>